<dbReference type="SUPFAM" id="SSF103473">
    <property type="entry name" value="MFS general substrate transporter"/>
    <property type="match status" value="1"/>
</dbReference>
<keyword evidence="3 6" id="KW-0812">Transmembrane</keyword>
<reference evidence="7 8" key="1">
    <citation type="journal article" date="2013" name="Curr. Biol.">
        <title>The Genome of the Foraminiferan Reticulomyxa filosa.</title>
        <authorList>
            <person name="Glockner G."/>
            <person name="Hulsmann N."/>
            <person name="Schleicher M."/>
            <person name="Noegel A.A."/>
            <person name="Eichinger L."/>
            <person name="Gallinger C."/>
            <person name="Pawlowski J."/>
            <person name="Sierra R."/>
            <person name="Euteneuer U."/>
            <person name="Pillet L."/>
            <person name="Moustafa A."/>
            <person name="Platzer M."/>
            <person name="Groth M."/>
            <person name="Szafranski K."/>
            <person name="Schliwa M."/>
        </authorList>
    </citation>
    <scope>NUCLEOTIDE SEQUENCE [LARGE SCALE GENOMIC DNA]</scope>
</reference>
<feature type="transmembrane region" description="Helical" evidence="6">
    <location>
        <begin position="24"/>
        <end position="43"/>
    </location>
</feature>
<name>X6NCJ6_RETFI</name>
<proteinExistence type="inferred from homology"/>
<comment type="similarity">
    <text evidence="2">Belongs to the major facilitator superfamily. Proton-dependent oligopeptide transporter (POT/PTR) (TC 2.A.17) family.</text>
</comment>
<feature type="transmembrane region" description="Helical" evidence="6">
    <location>
        <begin position="241"/>
        <end position="264"/>
    </location>
</feature>
<dbReference type="InterPro" id="IPR036259">
    <property type="entry name" value="MFS_trans_sf"/>
</dbReference>
<dbReference type="GO" id="GO:0022857">
    <property type="term" value="F:transmembrane transporter activity"/>
    <property type="evidence" value="ECO:0007669"/>
    <property type="project" value="InterPro"/>
</dbReference>
<gene>
    <name evidence="7" type="ORF">RFI_13462</name>
</gene>
<dbReference type="OMA" id="RFYWLMN"/>
<evidence type="ECO:0000256" key="2">
    <source>
        <dbReference type="ARBA" id="ARBA00005982"/>
    </source>
</evidence>
<feature type="non-terminal residue" evidence="7">
    <location>
        <position position="1"/>
    </location>
</feature>
<feature type="transmembrane region" description="Helical" evidence="6">
    <location>
        <begin position="200"/>
        <end position="221"/>
    </location>
</feature>
<dbReference type="Pfam" id="PF00854">
    <property type="entry name" value="PTR2"/>
    <property type="match status" value="1"/>
</dbReference>
<keyword evidence="8" id="KW-1185">Reference proteome</keyword>
<evidence type="ECO:0000256" key="1">
    <source>
        <dbReference type="ARBA" id="ARBA00004141"/>
    </source>
</evidence>
<feature type="transmembrane region" description="Helical" evidence="6">
    <location>
        <begin position="109"/>
        <end position="130"/>
    </location>
</feature>
<comment type="subcellular location">
    <subcellularLocation>
        <location evidence="1">Membrane</location>
        <topology evidence="1">Multi-pass membrane protein</topology>
    </subcellularLocation>
</comment>
<dbReference type="EMBL" id="ASPP01009750">
    <property type="protein sequence ID" value="ETO23716.1"/>
    <property type="molecule type" value="Genomic_DNA"/>
</dbReference>
<evidence type="ECO:0000313" key="7">
    <source>
        <dbReference type="EMBL" id="ETO23716.1"/>
    </source>
</evidence>
<evidence type="ECO:0000256" key="4">
    <source>
        <dbReference type="ARBA" id="ARBA00022989"/>
    </source>
</evidence>
<dbReference type="Gene3D" id="1.20.1250.20">
    <property type="entry name" value="MFS general substrate transporter like domains"/>
    <property type="match status" value="1"/>
</dbReference>
<dbReference type="InterPro" id="IPR000109">
    <property type="entry name" value="POT_fam"/>
</dbReference>
<dbReference type="Proteomes" id="UP000023152">
    <property type="component" value="Unassembled WGS sequence"/>
</dbReference>
<feature type="transmembrane region" description="Helical" evidence="6">
    <location>
        <begin position="169"/>
        <end position="188"/>
    </location>
</feature>
<organism evidence="7 8">
    <name type="scientific">Reticulomyxa filosa</name>
    <dbReference type="NCBI Taxonomy" id="46433"/>
    <lineage>
        <taxon>Eukaryota</taxon>
        <taxon>Sar</taxon>
        <taxon>Rhizaria</taxon>
        <taxon>Retaria</taxon>
        <taxon>Foraminifera</taxon>
        <taxon>Monothalamids</taxon>
        <taxon>Reticulomyxidae</taxon>
        <taxon>Reticulomyxa</taxon>
    </lineage>
</organism>
<keyword evidence="4 6" id="KW-1133">Transmembrane helix</keyword>
<dbReference type="AlphaFoldDB" id="X6NCJ6"/>
<sequence length="293" mass="33092">LNHWLDTCRISHGGRYKDKQIDEVIGIVKTLPFLGYFCVYNLVYAQMTSLFYAQGCQMNIYLPHDKQVPIACLNLFDATSIVLLVPLMDKWVIPFLRRKRFKVCVFVTMLQRIGCGLILSALSMVVAAIVEVLRKESASFDVNDTSSECDSGGGIPVSKISIFSQIPQFFLIGASEVLANTTALEFFFSQSPVKMRSVMTSFYMLTVGIGSWMTSVLIAVVNANKDNQWITNNLNHGHLEYYFCLLAVLSVVNFLGFFYSSYYYQYQNLGQDQLSASQSKILRKETGDLFSNH</sequence>
<feature type="transmembrane region" description="Helical" evidence="6">
    <location>
        <begin position="68"/>
        <end position="88"/>
    </location>
</feature>
<accession>X6NCJ6</accession>
<evidence type="ECO:0000256" key="5">
    <source>
        <dbReference type="ARBA" id="ARBA00023136"/>
    </source>
</evidence>
<evidence type="ECO:0000313" key="8">
    <source>
        <dbReference type="Proteomes" id="UP000023152"/>
    </source>
</evidence>
<evidence type="ECO:0000256" key="3">
    <source>
        <dbReference type="ARBA" id="ARBA00022692"/>
    </source>
</evidence>
<comment type="caution">
    <text evidence="7">The sequence shown here is derived from an EMBL/GenBank/DDBJ whole genome shotgun (WGS) entry which is preliminary data.</text>
</comment>
<dbReference type="PANTHER" id="PTHR11654">
    <property type="entry name" value="OLIGOPEPTIDE TRANSPORTER-RELATED"/>
    <property type="match status" value="1"/>
</dbReference>
<evidence type="ECO:0000256" key="6">
    <source>
        <dbReference type="SAM" id="Phobius"/>
    </source>
</evidence>
<keyword evidence="5 6" id="KW-0472">Membrane</keyword>
<dbReference type="GO" id="GO:0016020">
    <property type="term" value="C:membrane"/>
    <property type="evidence" value="ECO:0007669"/>
    <property type="project" value="UniProtKB-SubCell"/>
</dbReference>
<protein>
    <submittedName>
        <fullName evidence="7">Uncharacterized protein</fullName>
    </submittedName>
</protein>
<dbReference type="OrthoDB" id="8904098at2759"/>